<sequence length="318" mass="34496">MKKILFLIVILFFANNLFGQARKYVSNSTTGTTVDTIVFTQQVKSGTDTTTKKTGVASIQILSYGALTDTLKYWTDRYGFATDKGILVGKQKVEIIVKGIKTIDTLYLQGNATITRSITAGFLDEINIEDYSVLSGASTSANQITQITRADTLNAELTVVRYAIDQLEGYVDGLETNTNNTKLNIDTLRTLVDQLEGYLDNVETNQTTQIASADSIAARLLRLENSSGASSLLAYKGGLVGTAVDSVVFTGTTRYVNINFGIGATNLDTLFISSTSTFTTNTFFAVIGGFSFADALAYISKIYFKASGTNKQYQIIAR</sequence>
<organism evidence="2">
    <name type="scientific">viral metagenome</name>
    <dbReference type="NCBI Taxonomy" id="1070528"/>
    <lineage>
        <taxon>unclassified sequences</taxon>
        <taxon>metagenomes</taxon>
        <taxon>organismal metagenomes</taxon>
    </lineage>
</organism>
<reference evidence="2" key="1">
    <citation type="submission" date="2020-03" db="EMBL/GenBank/DDBJ databases">
        <title>The deep terrestrial virosphere.</title>
        <authorList>
            <person name="Holmfeldt K."/>
            <person name="Nilsson E."/>
            <person name="Simone D."/>
            <person name="Lopez-Fernandez M."/>
            <person name="Wu X."/>
            <person name="de Brujin I."/>
            <person name="Lundin D."/>
            <person name="Andersson A."/>
            <person name="Bertilsson S."/>
            <person name="Dopson M."/>
        </authorList>
    </citation>
    <scope>NUCLEOTIDE SEQUENCE</scope>
    <source>
        <strain evidence="2">TM448B01641</strain>
    </source>
</reference>
<protein>
    <submittedName>
        <fullName evidence="2">Uncharacterized protein</fullName>
    </submittedName>
</protein>
<keyword evidence="1" id="KW-0472">Membrane</keyword>
<keyword evidence="1" id="KW-0812">Transmembrane</keyword>
<feature type="transmembrane region" description="Helical" evidence="1">
    <location>
        <begin position="283"/>
        <end position="304"/>
    </location>
</feature>
<evidence type="ECO:0000256" key="1">
    <source>
        <dbReference type="SAM" id="Phobius"/>
    </source>
</evidence>
<accession>A0A6M3XPI2</accession>
<keyword evidence="1" id="KW-1133">Transmembrane helix</keyword>
<dbReference type="AlphaFoldDB" id="A0A6M3XPI2"/>
<proteinExistence type="predicted"/>
<name>A0A6M3XPI2_9ZZZZ</name>
<evidence type="ECO:0000313" key="2">
    <source>
        <dbReference type="EMBL" id="QJH99662.1"/>
    </source>
</evidence>
<gene>
    <name evidence="2" type="ORF">TM448B01641_0010</name>
</gene>
<dbReference type="EMBL" id="MT144801">
    <property type="protein sequence ID" value="QJH99662.1"/>
    <property type="molecule type" value="Genomic_DNA"/>
</dbReference>